<organism evidence="2">
    <name type="scientific">Xenopsylla cheopis</name>
    <name type="common">Oriental rat flea</name>
    <name type="synonym">Pulex cheopis</name>
    <dbReference type="NCBI Taxonomy" id="163159"/>
    <lineage>
        <taxon>Eukaryota</taxon>
        <taxon>Metazoa</taxon>
        <taxon>Ecdysozoa</taxon>
        <taxon>Arthropoda</taxon>
        <taxon>Hexapoda</taxon>
        <taxon>Insecta</taxon>
        <taxon>Pterygota</taxon>
        <taxon>Neoptera</taxon>
        <taxon>Endopterygota</taxon>
        <taxon>Siphonaptera</taxon>
        <taxon>Pulicidae</taxon>
        <taxon>Xenopsyllinae</taxon>
        <taxon>Xenopsylla</taxon>
    </lineage>
</organism>
<proteinExistence type="predicted"/>
<dbReference type="AlphaFoldDB" id="A0A6M2DVW5"/>
<evidence type="ECO:0000256" key="1">
    <source>
        <dbReference type="SAM" id="Phobius"/>
    </source>
</evidence>
<dbReference type="EMBL" id="GIIL01006739">
    <property type="protein sequence ID" value="NOV50465.1"/>
    <property type="molecule type" value="Transcribed_RNA"/>
</dbReference>
<feature type="transmembrane region" description="Helical" evidence="1">
    <location>
        <begin position="12"/>
        <end position="42"/>
    </location>
</feature>
<evidence type="ECO:0000313" key="2">
    <source>
        <dbReference type="EMBL" id="NOV50465.1"/>
    </source>
</evidence>
<keyword evidence="1" id="KW-0812">Transmembrane</keyword>
<name>A0A6M2DVW5_XENCH</name>
<sequence>MMKLAFLRSVLNVSALVLLLIVAVLICLHIPCLLHLLLIVLLEYVSVLEETSRSAMLNRLIADVDHSLRNMILTEQLYI</sequence>
<reference evidence="2" key="1">
    <citation type="submission" date="2020-03" db="EMBL/GenBank/DDBJ databases">
        <title>Transcriptomic Profiling of the Digestive Tract of the Rat Flea, Xenopsylla cheopis, Following Blood Feeding and Infection with Yersinia pestis.</title>
        <authorList>
            <person name="Bland D.M."/>
            <person name="Martens C.A."/>
            <person name="Virtaneva K."/>
            <person name="Kanakabandi K."/>
            <person name="Long D."/>
            <person name="Rosenke R."/>
            <person name="Saturday G.A."/>
            <person name="Hoyt F.H."/>
            <person name="Bruno D.P."/>
            <person name="Ribeiro J.M.C."/>
            <person name="Hinnebusch J."/>
        </authorList>
    </citation>
    <scope>NUCLEOTIDE SEQUENCE</scope>
</reference>
<keyword evidence="1" id="KW-0472">Membrane</keyword>
<accession>A0A6M2DVW5</accession>
<keyword evidence="1" id="KW-1133">Transmembrane helix</keyword>
<protein>
    <submittedName>
        <fullName evidence="2">Putative secreted protein</fullName>
    </submittedName>
</protein>